<dbReference type="SUPFAM" id="SSF56281">
    <property type="entry name" value="Metallo-hydrolase/oxidoreductase"/>
    <property type="match status" value="1"/>
</dbReference>
<dbReference type="EMBL" id="JAADZU010000109">
    <property type="protein sequence ID" value="NDK92260.1"/>
    <property type="molecule type" value="Genomic_DNA"/>
</dbReference>
<evidence type="ECO:0000313" key="2">
    <source>
        <dbReference type="EMBL" id="NDK92260.1"/>
    </source>
</evidence>
<gene>
    <name evidence="2" type="ORF">GYA93_22255</name>
</gene>
<dbReference type="SMART" id="SM00849">
    <property type="entry name" value="Lactamase_B"/>
    <property type="match status" value="1"/>
</dbReference>
<dbReference type="GO" id="GO:0042781">
    <property type="term" value="F:3'-tRNA processing endoribonuclease activity"/>
    <property type="evidence" value="ECO:0007669"/>
    <property type="project" value="TreeGrafter"/>
</dbReference>
<name>A0A7K3LVE4_9ACTN</name>
<dbReference type="InterPro" id="IPR054857">
    <property type="entry name" value="cyc_nuc_deg_phdiest"/>
</dbReference>
<dbReference type="NCBIfam" id="NF041851">
    <property type="entry name" value="cyc_nuc_deg_phdiest"/>
    <property type="match status" value="1"/>
</dbReference>
<protein>
    <submittedName>
        <fullName evidence="2">MBL fold metallo-hydrolase</fullName>
    </submittedName>
</protein>
<evidence type="ECO:0000313" key="3">
    <source>
        <dbReference type="Proteomes" id="UP000466307"/>
    </source>
</evidence>
<dbReference type="PANTHER" id="PTHR46018:SF4">
    <property type="entry name" value="METALLO-HYDROLASE YHFI-RELATED"/>
    <property type="match status" value="1"/>
</dbReference>
<dbReference type="Proteomes" id="UP000466307">
    <property type="component" value="Unassembled WGS sequence"/>
</dbReference>
<reference evidence="2 3" key="1">
    <citation type="submission" date="2020-01" db="EMBL/GenBank/DDBJ databases">
        <title>Investigation of new actinobacteria for the biodesulphurisation of diesel fuel.</title>
        <authorList>
            <person name="Athi Narayanan S.M."/>
        </authorList>
    </citation>
    <scope>NUCLEOTIDE SEQUENCE [LARGE SCALE GENOMIC DNA]</scope>
    <source>
        <strain evidence="2 3">213E</strain>
    </source>
</reference>
<keyword evidence="3" id="KW-1185">Reference proteome</keyword>
<dbReference type="CDD" id="cd07716">
    <property type="entry name" value="RNaseZ_short-form-like_MBL-fold"/>
    <property type="match status" value="1"/>
</dbReference>
<dbReference type="Gene3D" id="3.60.15.10">
    <property type="entry name" value="Ribonuclease Z/Hydroxyacylglutathione hydrolase-like"/>
    <property type="match status" value="1"/>
</dbReference>
<evidence type="ECO:0000259" key="1">
    <source>
        <dbReference type="SMART" id="SM00849"/>
    </source>
</evidence>
<dbReference type="InterPro" id="IPR036866">
    <property type="entry name" value="RibonucZ/Hydroxyglut_hydro"/>
</dbReference>
<dbReference type="Pfam" id="PF12706">
    <property type="entry name" value="Lactamase_B_2"/>
    <property type="match status" value="1"/>
</dbReference>
<dbReference type="RefSeq" id="WP_059035232.1">
    <property type="nucleotide sequence ID" value="NZ_JAADZU010000109.1"/>
</dbReference>
<accession>A0A7K3LVE4</accession>
<keyword evidence="2" id="KW-0378">Hydrolase</keyword>
<proteinExistence type="predicted"/>
<dbReference type="PANTHER" id="PTHR46018">
    <property type="entry name" value="ZINC PHOSPHODIESTERASE ELAC PROTEIN 1"/>
    <property type="match status" value="1"/>
</dbReference>
<comment type="caution">
    <text evidence="2">The sequence shown here is derived from an EMBL/GenBank/DDBJ whole genome shotgun (WGS) entry which is preliminary data.</text>
</comment>
<dbReference type="InterPro" id="IPR001279">
    <property type="entry name" value="Metallo-B-lactamas"/>
</dbReference>
<sequence length="254" mass="26663">MRVTVLGCSGSVGGPGVACSGYLFTVPGEQPVLVDCGPGVFGELQRVADPDSVAVVLSHLHADHCLDLAAMLVWRRYAPPGRAPVAAPLYGPSGVAARIGAASSEFPGEIDDIGDTFDVREWSDGIEVTLGGMSIRAFQVDHPPETYGLRITSPEGKVVAYSGDTALCDELIDLAAGADVFLCEASWSHDPAARPEHLHLSGIDAGEAATKADVKSLAITHVAPWSDAELILAEARSRFHGPVELVRQGQVFEL</sequence>
<feature type="domain" description="Metallo-beta-lactamase" evidence="1">
    <location>
        <begin position="18"/>
        <end position="202"/>
    </location>
</feature>
<dbReference type="AlphaFoldDB" id="A0A7K3LVE4"/>
<organism evidence="2 3">
    <name type="scientific">Gordonia desulfuricans</name>
    <dbReference type="NCBI Taxonomy" id="89051"/>
    <lineage>
        <taxon>Bacteria</taxon>
        <taxon>Bacillati</taxon>
        <taxon>Actinomycetota</taxon>
        <taxon>Actinomycetes</taxon>
        <taxon>Mycobacteriales</taxon>
        <taxon>Gordoniaceae</taxon>
        <taxon>Gordonia</taxon>
    </lineage>
</organism>